<dbReference type="EMBL" id="CAXDID020000007">
    <property type="protein sequence ID" value="CAL5976554.1"/>
    <property type="molecule type" value="Genomic_DNA"/>
</dbReference>
<dbReference type="SUPFAM" id="SSF81296">
    <property type="entry name" value="E set domains"/>
    <property type="match status" value="1"/>
</dbReference>
<protein>
    <submittedName>
        <fullName evidence="2">Beta subunit</fullName>
    </submittedName>
</protein>
<feature type="domain" description="AMP-activated protein kinase glycogen-binding" evidence="1">
    <location>
        <begin position="11"/>
        <end position="91"/>
    </location>
</feature>
<evidence type="ECO:0000313" key="2">
    <source>
        <dbReference type="EMBL" id="CAI9962145.1"/>
    </source>
</evidence>
<dbReference type="InterPro" id="IPR032640">
    <property type="entry name" value="AMPK1_CBM"/>
</dbReference>
<name>A0AA86QP87_9EUKA</name>
<keyword evidence="4" id="KW-1185">Reference proteome</keyword>
<gene>
    <name evidence="3" type="ORF">HINF_LOCUS3874</name>
    <name evidence="2" type="ORF">HINF_LOCUS49790</name>
</gene>
<dbReference type="Gene3D" id="2.60.40.10">
    <property type="entry name" value="Immunoglobulins"/>
    <property type="match status" value="1"/>
</dbReference>
<dbReference type="PANTHER" id="PTHR10343:SF91">
    <property type="entry name" value="AMPK1_CBM DOMAIN-CONTAINING PROTEIN"/>
    <property type="match status" value="1"/>
</dbReference>
<reference evidence="2" key="1">
    <citation type="submission" date="2023-06" db="EMBL/GenBank/DDBJ databases">
        <authorList>
            <person name="Kurt Z."/>
        </authorList>
    </citation>
    <scope>NUCLEOTIDE SEQUENCE</scope>
</reference>
<reference evidence="3 4" key="2">
    <citation type="submission" date="2024-07" db="EMBL/GenBank/DDBJ databases">
        <authorList>
            <person name="Akdeniz Z."/>
        </authorList>
    </citation>
    <scope>NUCLEOTIDE SEQUENCE [LARGE SCALE GENOMIC DNA]</scope>
</reference>
<dbReference type="SUPFAM" id="SSF160219">
    <property type="entry name" value="AMPKBI-like"/>
    <property type="match status" value="1"/>
</dbReference>
<proteinExistence type="predicted"/>
<dbReference type="InterPro" id="IPR037256">
    <property type="entry name" value="ASC_dom_sf"/>
</dbReference>
<comment type="caution">
    <text evidence="2">The sequence shown here is derived from an EMBL/GenBank/DDBJ whole genome shotgun (WGS) entry which is preliminary data.</text>
</comment>
<dbReference type="InterPro" id="IPR050827">
    <property type="entry name" value="CRP1_MDG1_kinase"/>
</dbReference>
<dbReference type="GO" id="GO:0005634">
    <property type="term" value="C:nucleus"/>
    <property type="evidence" value="ECO:0007669"/>
    <property type="project" value="TreeGrafter"/>
</dbReference>
<dbReference type="CDD" id="cd02859">
    <property type="entry name" value="E_set_AMPKbeta_like_N"/>
    <property type="match status" value="1"/>
</dbReference>
<dbReference type="InterPro" id="IPR014756">
    <property type="entry name" value="Ig_E-set"/>
</dbReference>
<dbReference type="GO" id="GO:0019901">
    <property type="term" value="F:protein kinase binding"/>
    <property type="evidence" value="ECO:0007669"/>
    <property type="project" value="TreeGrafter"/>
</dbReference>
<dbReference type="Pfam" id="PF16561">
    <property type="entry name" value="AMPK1_CBM"/>
    <property type="match status" value="1"/>
</dbReference>
<dbReference type="AlphaFoldDB" id="A0AA86QP87"/>
<accession>A0AA86QP87</accession>
<dbReference type="Proteomes" id="UP001642409">
    <property type="component" value="Unassembled WGS sequence"/>
</dbReference>
<dbReference type="GO" id="GO:0007165">
    <property type="term" value="P:signal transduction"/>
    <property type="evidence" value="ECO:0007669"/>
    <property type="project" value="TreeGrafter"/>
</dbReference>
<dbReference type="PANTHER" id="PTHR10343">
    <property type="entry name" value="5'-AMP-ACTIVATED PROTEIN KINASE , BETA SUBUNIT"/>
    <property type="match status" value="1"/>
</dbReference>
<evidence type="ECO:0000313" key="4">
    <source>
        <dbReference type="Proteomes" id="UP001642409"/>
    </source>
</evidence>
<dbReference type="GO" id="GO:0031588">
    <property type="term" value="C:nucleotide-activated protein kinase complex"/>
    <property type="evidence" value="ECO:0007669"/>
    <property type="project" value="TreeGrafter"/>
</dbReference>
<sequence>MQIFQNDTIFVPIIFSWPDLNQEVFISGSFDNWESKIKLEKSQNGQQIQLKLEPGNYQFKFIVNEQWVTSQDYNRVFDELGNENNAIDTTDQLQLFDQDFNTNIPTNLNLWNDYPTEMGAAVNQYQMLDTPLNTKINKQFLPHVLLTIPKYPAQGHYYRQIRRRGYQATGSTINHRGKFVSTVFYQSLNDKRQQEIPELVDIFNKFV</sequence>
<evidence type="ECO:0000259" key="1">
    <source>
        <dbReference type="Pfam" id="PF16561"/>
    </source>
</evidence>
<evidence type="ECO:0000313" key="3">
    <source>
        <dbReference type="EMBL" id="CAL5976554.1"/>
    </source>
</evidence>
<dbReference type="GO" id="GO:0005737">
    <property type="term" value="C:cytoplasm"/>
    <property type="evidence" value="ECO:0007669"/>
    <property type="project" value="TreeGrafter"/>
</dbReference>
<dbReference type="InterPro" id="IPR013783">
    <property type="entry name" value="Ig-like_fold"/>
</dbReference>
<dbReference type="EMBL" id="CATOUU010000952">
    <property type="protein sequence ID" value="CAI9962145.1"/>
    <property type="molecule type" value="Genomic_DNA"/>
</dbReference>
<organism evidence="2">
    <name type="scientific">Hexamita inflata</name>
    <dbReference type="NCBI Taxonomy" id="28002"/>
    <lineage>
        <taxon>Eukaryota</taxon>
        <taxon>Metamonada</taxon>
        <taxon>Diplomonadida</taxon>
        <taxon>Hexamitidae</taxon>
        <taxon>Hexamitinae</taxon>
        <taxon>Hexamita</taxon>
    </lineage>
</organism>